<dbReference type="InterPro" id="IPR052026">
    <property type="entry name" value="ExeA_AAA_ATPase_DNA-bind"/>
</dbReference>
<dbReference type="CDD" id="cd00009">
    <property type="entry name" value="AAA"/>
    <property type="match status" value="1"/>
</dbReference>
<gene>
    <name evidence="2" type="ORF">ENV75_05090</name>
</gene>
<keyword evidence="2" id="KW-0547">Nucleotide-binding</keyword>
<dbReference type="PANTHER" id="PTHR35894">
    <property type="entry name" value="GENERAL SECRETION PATHWAY PROTEIN A-RELATED"/>
    <property type="match status" value="1"/>
</dbReference>
<dbReference type="PANTHER" id="PTHR35894:SF5">
    <property type="entry name" value="MU-LIKE PROPHAGE FLUMU DNA TRANSPOSITION PROTEIN B"/>
    <property type="match status" value="1"/>
</dbReference>
<reference evidence="2" key="1">
    <citation type="journal article" date="2020" name="mSystems">
        <title>Genome- and Community-Level Interaction Insights into Carbon Utilization and Element Cycling Functions of Hydrothermarchaeota in Hydrothermal Sediment.</title>
        <authorList>
            <person name="Zhou Z."/>
            <person name="Liu Y."/>
            <person name="Xu W."/>
            <person name="Pan J."/>
            <person name="Luo Z.H."/>
            <person name="Li M."/>
        </authorList>
    </citation>
    <scope>NUCLEOTIDE SEQUENCE [LARGE SCALE GENOMIC DNA]</scope>
    <source>
        <strain evidence="2">SpSt-788</strain>
    </source>
</reference>
<evidence type="ECO:0000313" key="2">
    <source>
        <dbReference type="EMBL" id="HGG99805.1"/>
    </source>
</evidence>
<name>A0A7C4ELU2_9BACT</name>
<dbReference type="Gene3D" id="1.10.8.60">
    <property type="match status" value="1"/>
</dbReference>
<dbReference type="AlphaFoldDB" id="A0A7C4ELU2"/>
<dbReference type="SUPFAM" id="SSF52540">
    <property type="entry name" value="P-loop containing nucleoside triphosphate hydrolases"/>
    <property type="match status" value="1"/>
</dbReference>
<dbReference type="InterPro" id="IPR027417">
    <property type="entry name" value="P-loop_NTPase"/>
</dbReference>
<evidence type="ECO:0000259" key="1">
    <source>
        <dbReference type="Pfam" id="PF13401"/>
    </source>
</evidence>
<sequence length="227" mass="25872">MKKVFARTSNVERFILSMSRLQNRQEGIPGMALVYGEPGLGKTKTALWWIAQNDGVFIRTKKLMTGRWLLEEIVAELGEAPMRRISDLFRQAQEQLLEHPRTIFVDEADYLSHDARVLETLRDLHDITGSPIVLIGMDQADKKLARYKHLYDRFSEIVHFKSLTEQDIRMIADQLCEVALSDDAISYIAGQANKFRKIVVWLYRAEAIAKANSLKTVSAQHLNGAGK</sequence>
<keyword evidence="2" id="KW-0067">ATP-binding</keyword>
<organism evidence="2">
    <name type="scientific">Thermodesulfovibrio aggregans</name>
    <dbReference type="NCBI Taxonomy" id="86166"/>
    <lineage>
        <taxon>Bacteria</taxon>
        <taxon>Pseudomonadati</taxon>
        <taxon>Nitrospirota</taxon>
        <taxon>Thermodesulfovibrionia</taxon>
        <taxon>Thermodesulfovibrionales</taxon>
        <taxon>Thermodesulfovibrionaceae</taxon>
        <taxon>Thermodesulfovibrio</taxon>
    </lineage>
</organism>
<proteinExistence type="predicted"/>
<dbReference type="GO" id="GO:0016887">
    <property type="term" value="F:ATP hydrolysis activity"/>
    <property type="evidence" value="ECO:0007669"/>
    <property type="project" value="InterPro"/>
</dbReference>
<dbReference type="Gene3D" id="3.40.50.300">
    <property type="entry name" value="P-loop containing nucleotide triphosphate hydrolases"/>
    <property type="match status" value="1"/>
</dbReference>
<dbReference type="EMBL" id="DTHO01000056">
    <property type="protein sequence ID" value="HGG99805.1"/>
    <property type="molecule type" value="Genomic_DNA"/>
</dbReference>
<dbReference type="InterPro" id="IPR049945">
    <property type="entry name" value="AAA_22"/>
</dbReference>
<protein>
    <submittedName>
        <fullName evidence="2">ATP-binding protein</fullName>
    </submittedName>
</protein>
<dbReference type="Pfam" id="PF13401">
    <property type="entry name" value="AAA_22"/>
    <property type="match status" value="1"/>
</dbReference>
<feature type="domain" description="ORC1/DEAH AAA+ ATPase" evidence="1">
    <location>
        <begin position="30"/>
        <end position="144"/>
    </location>
</feature>
<dbReference type="GO" id="GO:0005524">
    <property type="term" value="F:ATP binding"/>
    <property type="evidence" value="ECO:0007669"/>
    <property type="project" value="UniProtKB-KW"/>
</dbReference>
<comment type="caution">
    <text evidence="2">The sequence shown here is derived from an EMBL/GenBank/DDBJ whole genome shotgun (WGS) entry which is preliminary data.</text>
</comment>
<accession>A0A7C4ELU2</accession>